<dbReference type="STRING" id="2041.AERYTH_14410"/>
<keyword evidence="2" id="KW-0812">Transmembrane</keyword>
<keyword evidence="2" id="KW-1133">Transmembrane helix</keyword>
<feature type="compositionally biased region" description="Basic and acidic residues" evidence="1">
    <location>
        <begin position="94"/>
        <end position="106"/>
    </location>
</feature>
<keyword evidence="4" id="KW-1185">Reference proteome</keyword>
<feature type="region of interest" description="Disordered" evidence="1">
    <location>
        <begin position="78"/>
        <end position="117"/>
    </location>
</feature>
<dbReference type="PATRIC" id="fig|2041.4.peg.3006"/>
<name>A0A0U3T592_9ACTN</name>
<feature type="transmembrane region" description="Helical" evidence="2">
    <location>
        <begin position="53"/>
        <end position="74"/>
    </location>
</feature>
<accession>A0A0U3T592</accession>
<organism evidence="3 4">
    <name type="scientific">Aeromicrobium erythreum</name>
    <dbReference type="NCBI Taxonomy" id="2041"/>
    <lineage>
        <taxon>Bacteria</taxon>
        <taxon>Bacillati</taxon>
        <taxon>Actinomycetota</taxon>
        <taxon>Actinomycetes</taxon>
        <taxon>Propionibacteriales</taxon>
        <taxon>Nocardioidaceae</taxon>
        <taxon>Aeromicrobium</taxon>
    </lineage>
</organism>
<dbReference type="KEGG" id="aer:AERYTH_14410"/>
<evidence type="ECO:0000313" key="3">
    <source>
        <dbReference type="EMBL" id="ALX05800.1"/>
    </source>
</evidence>
<feature type="compositionally biased region" description="Low complexity" evidence="1">
    <location>
        <begin position="27"/>
        <end position="50"/>
    </location>
</feature>
<evidence type="ECO:0000256" key="2">
    <source>
        <dbReference type="SAM" id="Phobius"/>
    </source>
</evidence>
<reference evidence="3 4" key="1">
    <citation type="journal article" date="1991" name="Int. J. Syst. Bacteriol.">
        <title>Description of the erythromycin-producing bacterium Arthrobacter sp. strain NRRL B-3381 as Aeromicrobium erythreum gen. nov., sp. nov.</title>
        <authorList>
            <person name="Miller E.S."/>
            <person name="Woese C.R."/>
            <person name="Brenner S."/>
        </authorList>
    </citation>
    <scope>NUCLEOTIDE SEQUENCE [LARGE SCALE GENOMIC DNA]</scope>
    <source>
        <strain evidence="3 4">AR18</strain>
    </source>
</reference>
<sequence>MQEAPVEEPPVETVAEPTVPLEPTPAPTALASDGAGSTEATSSDATSSGGTSVARVLLVLGVIAALVAGGYFGISALTGDDDSGSPVAGTSASKDSDDKGGDKGGDEASGSGDSDQFCSVMKDLRDSSLSSLDNLNSEGGTPDLDALRQQLDETAAKYEALRKAAPAEIADDVKVLADLMSSSASASSSGGTSPFADFSSKEYLDASTKVSQYYYTHCST</sequence>
<proteinExistence type="predicted"/>
<feature type="compositionally biased region" description="Acidic residues" evidence="1">
    <location>
        <begin position="1"/>
        <end position="10"/>
    </location>
</feature>
<protein>
    <submittedName>
        <fullName evidence="3">Uncharacterized protein</fullName>
    </submittedName>
</protein>
<dbReference type="RefSeq" id="WP_067860155.1">
    <property type="nucleotide sequence ID" value="NZ_CP011502.1"/>
</dbReference>
<evidence type="ECO:0000256" key="1">
    <source>
        <dbReference type="SAM" id="MobiDB-lite"/>
    </source>
</evidence>
<dbReference type="Proteomes" id="UP000067689">
    <property type="component" value="Chromosome"/>
</dbReference>
<gene>
    <name evidence="3" type="ORF">AERYTH_14410</name>
</gene>
<dbReference type="EMBL" id="CP011502">
    <property type="protein sequence ID" value="ALX05800.1"/>
    <property type="molecule type" value="Genomic_DNA"/>
</dbReference>
<evidence type="ECO:0000313" key="4">
    <source>
        <dbReference type="Proteomes" id="UP000067689"/>
    </source>
</evidence>
<feature type="region of interest" description="Disordered" evidence="1">
    <location>
        <begin position="1"/>
        <end position="50"/>
    </location>
</feature>
<keyword evidence="2" id="KW-0472">Membrane</keyword>
<dbReference type="AlphaFoldDB" id="A0A0U3T592"/>